<keyword evidence="3" id="KW-0472">Membrane</keyword>
<dbReference type="InterPro" id="IPR020846">
    <property type="entry name" value="MFS_dom"/>
</dbReference>
<feature type="transmembrane region" description="Helical" evidence="3">
    <location>
        <begin position="329"/>
        <end position="348"/>
    </location>
</feature>
<proteinExistence type="inferred from homology"/>
<feature type="transmembrane region" description="Helical" evidence="3">
    <location>
        <begin position="151"/>
        <end position="173"/>
    </location>
</feature>
<feature type="transmembrane region" description="Helical" evidence="3">
    <location>
        <begin position="185"/>
        <end position="206"/>
    </location>
</feature>
<feature type="transmembrane region" description="Helical" evidence="3">
    <location>
        <begin position="95"/>
        <end position="120"/>
    </location>
</feature>
<dbReference type="GO" id="GO:0022857">
    <property type="term" value="F:transmembrane transporter activity"/>
    <property type="evidence" value="ECO:0007669"/>
    <property type="project" value="InterPro"/>
</dbReference>
<evidence type="ECO:0000256" key="2">
    <source>
        <dbReference type="ARBA" id="ARBA00006727"/>
    </source>
</evidence>
<dbReference type="Pfam" id="PF07690">
    <property type="entry name" value="MFS_1"/>
    <property type="match status" value="1"/>
</dbReference>
<dbReference type="InterPro" id="IPR050327">
    <property type="entry name" value="Proton-linked_MCT"/>
</dbReference>
<feature type="domain" description="Major facilitator superfamily (MFS) profile" evidence="4">
    <location>
        <begin position="220"/>
        <end position="452"/>
    </location>
</feature>
<dbReference type="InterPro" id="IPR011701">
    <property type="entry name" value="MFS"/>
</dbReference>
<dbReference type="Gene3D" id="1.20.1250.20">
    <property type="entry name" value="MFS general substrate transporter like domains"/>
    <property type="match status" value="2"/>
</dbReference>
<reference evidence="5 6" key="1">
    <citation type="submission" date="2014-04" db="EMBL/GenBank/DDBJ databases">
        <title>Evolutionary Origins and Diversification of the Mycorrhizal Mutualists.</title>
        <authorList>
            <consortium name="DOE Joint Genome Institute"/>
            <consortium name="Mycorrhizal Genomics Consortium"/>
            <person name="Kohler A."/>
            <person name="Kuo A."/>
            <person name="Nagy L.G."/>
            <person name="Floudas D."/>
            <person name="Copeland A."/>
            <person name="Barry K.W."/>
            <person name="Cichocki N."/>
            <person name="Veneault-Fourrey C."/>
            <person name="LaButti K."/>
            <person name="Lindquist E.A."/>
            <person name="Lipzen A."/>
            <person name="Lundell T."/>
            <person name="Morin E."/>
            <person name="Murat C."/>
            <person name="Riley R."/>
            <person name="Ohm R."/>
            <person name="Sun H."/>
            <person name="Tunlid A."/>
            <person name="Henrissat B."/>
            <person name="Grigoriev I.V."/>
            <person name="Hibbett D.S."/>
            <person name="Martin F."/>
        </authorList>
    </citation>
    <scope>NUCLEOTIDE SEQUENCE [LARGE SCALE GENOMIC DNA]</scope>
    <source>
        <strain evidence="5 6">FD-317 M1</strain>
    </source>
</reference>
<evidence type="ECO:0000256" key="3">
    <source>
        <dbReference type="SAM" id="Phobius"/>
    </source>
</evidence>
<feature type="transmembrane region" description="Helical" evidence="3">
    <location>
        <begin position="55"/>
        <end position="75"/>
    </location>
</feature>
<dbReference type="EMBL" id="KN834863">
    <property type="protein sequence ID" value="KIK51471.1"/>
    <property type="molecule type" value="Genomic_DNA"/>
</dbReference>
<dbReference type="HOGENOM" id="CLU_001265_1_2_1"/>
<feature type="transmembrane region" description="Helical" evidence="3">
    <location>
        <begin position="298"/>
        <end position="317"/>
    </location>
</feature>
<comment type="subcellular location">
    <subcellularLocation>
        <location evidence="1">Membrane</location>
        <topology evidence="1">Multi-pass membrane protein</topology>
    </subcellularLocation>
</comment>
<evidence type="ECO:0000313" key="5">
    <source>
        <dbReference type="EMBL" id="KIK51471.1"/>
    </source>
</evidence>
<accession>A0A0D0BAY5</accession>
<name>A0A0D0BAY5_9AGAR</name>
<feature type="transmembrane region" description="Helical" evidence="3">
    <location>
        <begin position="264"/>
        <end position="283"/>
    </location>
</feature>
<feature type="transmembrane region" description="Helical" evidence="3">
    <location>
        <begin position="218"/>
        <end position="238"/>
    </location>
</feature>
<gene>
    <name evidence="5" type="ORF">GYMLUDRAFT_208622</name>
</gene>
<dbReference type="GO" id="GO:0016020">
    <property type="term" value="C:membrane"/>
    <property type="evidence" value="ECO:0007669"/>
    <property type="project" value="UniProtKB-SubCell"/>
</dbReference>
<organism evidence="5 6">
    <name type="scientific">Collybiopsis luxurians FD-317 M1</name>
    <dbReference type="NCBI Taxonomy" id="944289"/>
    <lineage>
        <taxon>Eukaryota</taxon>
        <taxon>Fungi</taxon>
        <taxon>Dikarya</taxon>
        <taxon>Basidiomycota</taxon>
        <taxon>Agaricomycotina</taxon>
        <taxon>Agaricomycetes</taxon>
        <taxon>Agaricomycetidae</taxon>
        <taxon>Agaricales</taxon>
        <taxon>Marasmiineae</taxon>
        <taxon>Omphalotaceae</taxon>
        <taxon>Collybiopsis</taxon>
        <taxon>Collybiopsis luxurians</taxon>
    </lineage>
</organism>
<keyword evidence="6" id="KW-1185">Reference proteome</keyword>
<feature type="transmembrane region" description="Helical" evidence="3">
    <location>
        <begin position="422"/>
        <end position="440"/>
    </location>
</feature>
<dbReference type="Proteomes" id="UP000053593">
    <property type="component" value="Unassembled WGS sequence"/>
</dbReference>
<dbReference type="AlphaFoldDB" id="A0A0D0BAY5"/>
<evidence type="ECO:0000259" key="4">
    <source>
        <dbReference type="PROSITE" id="PS50850"/>
    </source>
</evidence>
<feature type="transmembrane region" description="Helical" evidence="3">
    <location>
        <begin position="354"/>
        <end position="377"/>
    </location>
</feature>
<feature type="transmembrane region" description="Helical" evidence="3">
    <location>
        <begin position="389"/>
        <end position="410"/>
    </location>
</feature>
<dbReference type="PANTHER" id="PTHR11360:SF177">
    <property type="entry name" value="RIBOFLAVIN TRANSPORTER MCH5"/>
    <property type="match status" value="1"/>
</dbReference>
<evidence type="ECO:0000256" key="1">
    <source>
        <dbReference type="ARBA" id="ARBA00004141"/>
    </source>
</evidence>
<keyword evidence="3" id="KW-0812">Transmembrane</keyword>
<dbReference type="PANTHER" id="PTHR11360">
    <property type="entry name" value="MONOCARBOXYLATE TRANSPORTER"/>
    <property type="match status" value="1"/>
</dbReference>
<dbReference type="OrthoDB" id="6509908at2759"/>
<dbReference type="InterPro" id="IPR036259">
    <property type="entry name" value="MFS_trans_sf"/>
</dbReference>
<protein>
    <recommendedName>
        <fullName evidence="4">Major facilitator superfamily (MFS) profile domain-containing protein</fullName>
    </recommendedName>
</protein>
<dbReference type="PROSITE" id="PS50850">
    <property type="entry name" value="MFS"/>
    <property type="match status" value="1"/>
</dbReference>
<evidence type="ECO:0000313" key="6">
    <source>
        <dbReference type="Proteomes" id="UP000053593"/>
    </source>
</evidence>
<dbReference type="SUPFAM" id="SSF103473">
    <property type="entry name" value="MFS general substrate transporter"/>
    <property type="match status" value="1"/>
</dbReference>
<keyword evidence="3" id="KW-1133">Transmembrane helix</keyword>
<sequence length="452" mass="48691">MTDPSDLEIELAQLNKLNTEKRKSDVTVQTTVVPSAGNRVRRAPADPGPPPDGGLHAWLTVFGASLIAFSTFGIVNSFGAFNDFYRAQYLSNASATLVSMIGAVQVFILYISAGFVGPIFDAYGPKYLIPASGITTSFSLFMLSIVKPHHIYQQFLCQSVLFNIGAAFGYLPAMSIVTHWFAKRTAYALGIVLGTASLGGIIIPIMMNHLIPTIGFGWTVRIIAFVVFVFYAIASVTIRTRRPRKPLPPLLHIIDLRAFQDTRFAVFTAGAWLTIMSVFNPFFQVGAYGIAAHGADPLTPYLLAIMCATSIAGRVLPGHIADRLGRFNTIVVSTAISSILTLSLWYSSTAETNVVVFAALYGFASGPFFSLLPACVAQISPPDRIGARIGMLFATLSFGALAGTPIGGLFIREITVANFQHLILYTGCFGLAGSFVLLLARLQCSRRLLVAV</sequence>
<comment type="similarity">
    <text evidence="2">Belongs to the major facilitator superfamily. Monocarboxylate porter (TC 2.A.1.13) family.</text>
</comment>